<reference evidence="2" key="1">
    <citation type="submission" date="2022-11" db="UniProtKB">
        <authorList>
            <consortium name="WormBaseParasite"/>
        </authorList>
    </citation>
    <scope>IDENTIFICATION</scope>
</reference>
<name>A0AC34G4T7_9BILA</name>
<dbReference type="Proteomes" id="UP000887579">
    <property type="component" value="Unplaced"/>
</dbReference>
<organism evidence="1 2">
    <name type="scientific">Panagrolaimus sp. ES5</name>
    <dbReference type="NCBI Taxonomy" id="591445"/>
    <lineage>
        <taxon>Eukaryota</taxon>
        <taxon>Metazoa</taxon>
        <taxon>Ecdysozoa</taxon>
        <taxon>Nematoda</taxon>
        <taxon>Chromadorea</taxon>
        <taxon>Rhabditida</taxon>
        <taxon>Tylenchina</taxon>
        <taxon>Panagrolaimomorpha</taxon>
        <taxon>Panagrolaimoidea</taxon>
        <taxon>Panagrolaimidae</taxon>
        <taxon>Panagrolaimus</taxon>
    </lineage>
</organism>
<dbReference type="WBParaSite" id="ES5_v2.g24263.t1">
    <property type="protein sequence ID" value="ES5_v2.g24263.t1"/>
    <property type="gene ID" value="ES5_v2.g24263"/>
</dbReference>
<evidence type="ECO:0000313" key="1">
    <source>
        <dbReference type="Proteomes" id="UP000887579"/>
    </source>
</evidence>
<protein>
    <submittedName>
        <fullName evidence="2">Uncharacterized protein</fullName>
    </submittedName>
</protein>
<sequence>MSQIIPSSISPPKPTLSNPVPFDSERFSESLTSKTHPTRLSSMKPSTIPIRSKTNLKTESNASEPIPFDSGRFGGRLGGGDFDDRIDTLEGNEKEGKNTNFRKISDKSRPLTGVDSRLSKIPPSDDSEPIEFDNERFGTRNGRK</sequence>
<accession>A0AC34G4T7</accession>
<evidence type="ECO:0000313" key="2">
    <source>
        <dbReference type="WBParaSite" id="ES5_v2.g24263.t1"/>
    </source>
</evidence>
<proteinExistence type="predicted"/>